<dbReference type="EMBL" id="BARS01034207">
    <property type="protein sequence ID" value="GAG19652.1"/>
    <property type="molecule type" value="Genomic_DNA"/>
</dbReference>
<dbReference type="InterPro" id="IPR029057">
    <property type="entry name" value="PRTase-like"/>
</dbReference>
<dbReference type="Gene3D" id="3.40.50.2020">
    <property type="match status" value="1"/>
</dbReference>
<accession>X0W8S2</accession>
<dbReference type="AlphaFoldDB" id="X0W8S2"/>
<sequence>FDKKRWIVVYVARGGFQLVDLIENKIDDFVWTYIKPKTEIREFEDSSIYSEYADPAFEDKFADFMEENTSILFVEDIISTGENLEAAFDVTMEIAEEYNVEVGDVATIALMSRMRNLGTIPIYGVQTDIQIDLRSSWGNDLPDRIDSRDFLENKEYIDDH</sequence>
<feature type="non-terminal residue" evidence="1">
    <location>
        <position position="1"/>
    </location>
</feature>
<organism evidence="1">
    <name type="scientific">marine sediment metagenome</name>
    <dbReference type="NCBI Taxonomy" id="412755"/>
    <lineage>
        <taxon>unclassified sequences</taxon>
        <taxon>metagenomes</taxon>
        <taxon>ecological metagenomes</taxon>
    </lineage>
</organism>
<evidence type="ECO:0000313" key="1">
    <source>
        <dbReference type="EMBL" id="GAG19652.1"/>
    </source>
</evidence>
<reference evidence="1" key="1">
    <citation type="journal article" date="2014" name="Front. Microbiol.">
        <title>High frequency of phylogenetically diverse reductive dehalogenase-homologous genes in deep subseafloor sedimentary metagenomes.</title>
        <authorList>
            <person name="Kawai M."/>
            <person name="Futagami T."/>
            <person name="Toyoda A."/>
            <person name="Takaki Y."/>
            <person name="Nishi S."/>
            <person name="Hori S."/>
            <person name="Arai W."/>
            <person name="Tsubouchi T."/>
            <person name="Morono Y."/>
            <person name="Uchiyama I."/>
            <person name="Ito T."/>
            <person name="Fujiyama A."/>
            <person name="Inagaki F."/>
            <person name="Takami H."/>
        </authorList>
    </citation>
    <scope>NUCLEOTIDE SEQUENCE</scope>
    <source>
        <strain evidence="1">Expedition CK06-06</strain>
    </source>
</reference>
<proteinExistence type="predicted"/>
<dbReference type="SUPFAM" id="SSF53271">
    <property type="entry name" value="PRTase-like"/>
    <property type="match status" value="1"/>
</dbReference>
<name>X0W8S2_9ZZZZ</name>
<evidence type="ECO:0008006" key="2">
    <source>
        <dbReference type="Google" id="ProtNLM"/>
    </source>
</evidence>
<comment type="caution">
    <text evidence="1">The sequence shown here is derived from an EMBL/GenBank/DDBJ whole genome shotgun (WGS) entry which is preliminary data.</text>
</comment>
<protein>
    <recommendedName>
        <fullName evidence="2">Phosphoribosyltransferase domain-containing protein</fullName>
    </recommendedName>
</protein>
<gene>
    <name evidence="1" type="ORF">S01H1_52884</name>
</gene>